<proteinExistence type="predicted"/>
<accession>A0A4V3WDQ1</accession>
<keyword evidence="1" id="KW-0732">Signal</keyword>
<organism evidence="2 3">
    <name type="scientific">Cohnella fermenti</name>
    <dbReference type="NCBI Taxonomy" id="2565925"/>
    <lineage>
        <taxon>Bacteria</taxon>
        <taxon>Bacillati</taxon>
        <taxon>Bacillota</taxon>
        <taxon>Bacilli</taxon>
        <taxon>Bacillales</taxon>
        <taxon>Paenibacillaceae</taxon>
        <taxon>Cohnella</taxon>
    </lineage>
</organism>
<name>A0A4V3WDQ1_9BACL</name>
<dbReference type="EMBL" id="SSOB01000064">
    <property type="protein sequence ID" value="THF73043.1"/>
    <property type="molecule type" value="Genomic_DNA"/>
</dbReference>
<keyword evidence="3" id="KW-1185">Reference proteome</keyword>
<feature type="signal peptide" evidence="1">
    <location>
        <begin position="1"/>
        <end position="18"/>
    </location>
</feature>
<feature type="chain" id="PRO_5020608868" description="Lipoprotein" evidence="1">
    <location>
        <begin position="19"/>
        <end position="143"/>
    </location>
</feature>
<reference evidence="2 3" key="1">
    <citation type="submission" date="2019-04" db="EMBL/GenBank/DDBJ databases">
        <title>Cohnella sp. nov. isolated from preserved vegetables.</title>
        <authorList>
            <person name="Lin S.-Y."/>
            <person name="Hung M.-H."/>
            <person name="Young C.-C."/>
        </authorList>
    </citation>
    <scope>NUCLEOTIDE SEQUENCE [LARGE SCALE GENOMIC DNA]</scope>
    <source>
        <strain evidence="2 3">CC-MHH1044</strain>
    </source>
</reference>
<dbReference type="AlphaFoldDB" id="A0A4V3WDQ1"/>
<dbReference type="Proteomes" id="UP000310636">
    <property type="component" value="Unassembled WGS sequence"/>
</dbReference>
<protein>
    <recommendedName>
        <fullName evidence="4">Lipoprotein</fullName>
    </recommendedName>
</protein>
<evidence type="ECO:0000256" key="1">
    <source>
        <dbReference type="SAM" id="SignalP"/>
    </source>
</evidence>
<comment type="caution">
    <text evidence="2">The sequence shown here is derived from an EMBL/GenBank/DDBJ whole genome shotgun (WGS) entry which is preliminary data.</text>
</comment>
<sequence length="143" mass="15558">MVALVLILPALLAGCSKADGQKGASVTLECIQVCLTMAAPPFVSRTYEDGKALSLFREAIDRAGPMERVLDYGAIFRMIVRGQDGAESSYHLNIANTDSPQNGLLLKLPNTEQGYRIDETTSRKLMELIYDQADSGQFGEEGQ</sequence>
<evidence type="ECO:0000313" key="3">
    <source>
        <dbReference type="Proteomes" id="UP000310636"/>
    </source>
</evidence>
<dbReference type="OrthoDB" id="2920731at2"/>
<gene>
    <name evidence="2" type="ORF">E6C55_30855</name>
</gene>
<evidence type="ECO:0008006" key="4">
    <source>
        <dbReference type="Google" id="ProtNLM"/>
    </source>
</evidence>
<evidence type="ECO:0000313" key="2">
    <source>
        <dbReference type="EMBL" id="THF73043.1"/>
    </source>
</evidence>
<dbReference type="RefSeq" id="WP_136373691.1">
    <property type="nucleotide sequence ID" value="NZ_SSOB01000064.1"/>
</dbReference>